<sequence length="124" mass="13685">MSIPQELAPSAFLPVHSRHWEQSVVFQTWLWWPITAADRMTTFSVADSCLKPVTGRSDRYIQLAELSKGSGHAEALQSGFTLGFAGMALIAGRSVAIGARGQISRVMYDVSRRSCCQKWPLGTR</sequence>
<dbReference type="EMBL" id="JAIQDJ010000007">
    <property type="protein sequence ID" value="MBZ4186782.1"/>
    <property type="molecule type" value="Genomic_DNA"/>
</dbReference>
<evidence type="ECO:0000313" key="2">
    <source>
        <dbReference type="Proteomes" id="UP001430290"/>
    </source>
</evidence>
<name>A0ABS7TG07_9GAMM</name>
<proteinExistence type="predicted"/>
<dbReference type="Proteomes" id="UP001430290">
    <property type="component" value="Unassembled WGS sequence"/>
</dbReference>
<evidence type="ECO:0000313" key="1">
    <source>
        <dbReference type="EMBL" id="MBZ4186782.1"/>
    </source>
</evidence>
<comment type="caution">
    <text evidence="1">The sequence shown here is derived from an EMBL/GenBank/DDBJ whole genome shotgun (WGS) entry which is preliminary data.</text>
</comment>
<keyword evidence="2" id="KW-1185">Reference proteome</keyword>
<gene>
    <name evidence="1" type="ORF">K7B09_10670</name>
</gene>
<protein>
    <submittedName>
        <fullName evidence="1">Uncharacterized protein</fullName>
    </submittedName>
</protein>
<reference evidence="1" key="1">
    <citation type="submission" date="2021-09" db="EMBL/GenBank/DDBJ databases">
        <authorList>
            <person name="Wu T."/>
            <person name="Guo S.Z."/>
        </authorList>
    </citation>
    <scope>NUCLEOTIDE SEQUENCE</scope>
    <source>
        <strain evidence="1">RSS-23</strain>
    </source>
</reference>
<organism evidence="1 2">
    <name type="scientific">Thermomonas beijingensis</name>
    <dbReference type="NCBI Taxonomy" id="2872701"/>
    <lineage>
        <taxon>Bacteria</taxon>
        <taxon>Pseudomonadati</taxon>
        <taxon>Pseudomonadota</taxon>
        <taxon>Gammaproteobacteria</taxon>
        <taxon>Lysobacterales</taxon>
        <taxon>Lysobacteraceae</taxon>
        <taxon>Thermomonas</taxon>
    </lineage>
</organism>
<accession>A0ABS7TG07</accession>